<sequence>MDNKSTTTKVPGTAETSRSAFSMFRAFTRKNKARRRRRDKSVVLKYSQNRLKKPQFGYDCDVAKELLHRTRNLRYTSKFPGNMAHVMLQALQPTWTNFLEEYGMCNKNLSQVNRPMCFNGLGFMAPPHSRNESRRNYHVRRFLENDFWLEPKQVYKMAKEVIKTYNVSSFTVSLINRAHQVVKLSINHGMAKVPRNVSLDGHAVLSKGNFTVLDTENDWRFAFNPLTYGPPFIHFYLSVPLVMDGVNIGVVAVYDSNKRTVMPSGLVEKLTEISKYIQRNLITALNEMLELEKTRAPQLMITERFPKIDSKLAKKIRDNYTPGTGPSLKSLNFSDPVIKTNEMVAKLMSCKTTREAMTEACRLVVERAKLDFAYLVEIRINSTYDVPKLDMARYPRGVLCREVKNCKKILGKKLRGSVHIRILGSHGINANSLELDENVHRAALDSIYGVAFSLKNGCKAGVYVPFQKTEPRLVFDPTALFTMPPDEPFELRDGTVTTLRKYDANYHLRRTLYKGARFSHLMSVTENNVLLPQDLMPIKKRQRPVNEQLSGVASAVNGNAEMLSRLNLNDMSTPESQVSNDFGNGITLKEVSLDGSRVGIGSGESSVLSDVQMGQEDREQDYEDEDDESSSLHKRSFLKVSKRYGGFMLGGFSKEARSFSVEDLEYLKACVNAIDGVFGFYQGGAMLEKYHNEDGPIV</sequence>
<organism evidence="2 3">
    <name type="scientific">Magnusiomyces paraingens</name>
    <dbReference type="NCBI Taxonomy" id="2606893"/>
    <lineage>
        <taxon>Eukaryota</taxon>
        <taxon>Fungi</taxon>
        <taxon>Dikarya</taxon>
        <taxon>Ascomycota</taxon>
        <taxon>Saccharomycotina</taxon>
        <taxon>Dipodascomycetes</taxon>
        <taxon>Dipodascales</taxon>
        <taxon>Dipodascaceae</taxon>
        <taxon>Magnusiomyces</taxon>
    </lineage>
</organism>
<dbReference type="SUPFAM" id="SSF55781">
    <property type="entry name" value="GAF domain-like"/>
    <property type="match status" value="1"/>
</dbReference>
<evidence type="ECO:0000256" key="1">
    <source>
        <dbReference type="SAM" id="MobiDB-lite"/>
    </source>
</evidence>
<evidence type="ECO:0008006" key="4">
    <source>
        <dbReference type="Google" id="ProtNLM"/>
    </source>
</evidence>
<evidence type="ECO:0000313" key="3">
    <source>
        <dbReference type="Proteomes" id="UP000398389"/>
    </source>
</evidence>
<dbReference type="AlphaFoldDB" id="A0A5E8B2H6"/>
<dbReference type="EMBL" id="CABVLU010000001">
    <property type="protein sequence ID" value="VVT43822.1"/>
    <property type="molecule type" value="Genomic_DNA"/>
</dbReference>
<dbReference type="PANTHER" id="PTHR43102">
    <property type="entry name" value="SLR1143 PROTEIN"/>
    <property type="match status" value="1"/>
</dbReference>
<gene>
    <name evidence="2" type="ORF">SAPINGB_P000163</name>
</gene>
<protein>
    <recommendedName>
        <fullName evidence="4">GAF domain-containing protein</fullName>
    </recommendedName>
</protein>
<dbReference type="Proteomes" id="UP000398389">
    <property type="component" value="Unassembled WGS sequence"/>
</dbReference>
<dbReference type="RefSeq" id="XP_031850778.1">
    <property type="nucleotide sequence ID" value="XM_031994887.1"/>
</dbReference>
<feature type="region of interest" description="Disordered" evidence="1">
    <location>
        <begin position="603"/>
        <end position="631"/>
    </location>
</feature>
<dbReference type="OrthoDB" id="303614at2759"/>
<accession>A0A5E8B2H6</accession>
<name>A0A5E8B2H6_9ASCO</name>
<dbReference type="GeneID" id="43578987"/>
<dbReference type="PANTHER" id="PTHR43102:SF2">
    <property type="entry name" value="GAF DOMAIN-CONTAINING PROTEIN"/>
    <property type="match status" value="1"/>
</dbReference>
<proteinExistence type="predicted"/>
<feature type="compositionally biased region" description="Acidic residues" evidence="1">
    <location>
        <begin position="618"/>
        <end position="629"/>
    </location>
</feature>
<evidence type="ECO:0000313" key="2">
    <source>
        <dbReference type="EMBL" id="VVT43822.1"/>
    </source>
</evidence>
<reference evidence="2 3" key="1">
    <citation type="submission" date="2019-09" db="EMBL/GenBank/DDBJ databases">
        <authorList>
            <person name="Brejova B."/>
        </authorList>
    </citation>
    <scope>NUCLEOTIDE SEQUENCE [LARGE SCALE GENOMIC DNA]</scope>
</reference>
<keyword evidence="3" id="KW-1185">Reference proteome</keyword>